<comment type="caution">
    <text evidence="9">The sequence shown here is derived from an EMBL/GenBank/DDBJ whole genome shotgun (WGS) entry which is preliminary data.</text>
</comment>
<protein>
    <submittedName>
        <fullName evidence="9">Uncharacterized protein</fullName>
    </submittedName>
</protein>
<evidence type="ECO:0000256" key="3">
    <source>
        <dbReference type="ARBA" id="ARBA00022475"/>
    </source>
</evidence>
<dbReference type="PANTHER" id="PTHR33281:SF19">
    <property type="entry name" value="VOLTAGE-DEPENDENT ANION CHANNEL-FORMING PROTEIN YNEE"/>
    <property type="match status" value="1"/>
</dbReference>
<evidence type="ECO:0000313" key="9">
    <source>
        <dbReference type="EMBL" id="GBF99200.1"/>
    </source>
</evidence>
<keyword evidence="2" id="KW-0813">Transport</keyword>
<dbReference type="GO" id="GO:0005254">
    <property type="term" value="F:chloride channel activity"/>
    <property type="evidence" value="ECO:0007669"/>
    <property type="project" value="InterPro"/>
</dbReference>
<keyword evidence="5 8" id="KW-1133">Transmembrane helix</keyword>
<comment type="subcellular location">
    <subcellularLocation>
        <location evidence="1">Cell membrane</location>
        <topology evidence="1">Multi-pass membrane protein</topology>
    </subcellularLocation>
</comment>
<dbReference type="STRING" id="307507.A0A2V0PMS6"/>
<reference evidence="9 10" key="1">
    <citation type="journal article" date="2018" name="Sci. Rep.">
        <title>Raphidocelis subcapitata (=Pseudokirchneriella subcapitata) provides an insight into genome evolution and environmental adaptations in the Sphaeropleales.</title>
        <authorList>
            <person name="Suzuki S."/>
            <person name="Yamaguchi H."/>
            <person name="Nakajima N."/>
            <person name="Kawachi M."/>
        </authorList>
    </citation>
    <scope>NUCLEOTIDE SEQUENCE [LARGE SCALE GENOMIC DNA]</scope>
    <source>
        <strain evidence="9 10">NIES-35</strain>
    </source>
</reference>
<dbReference type="PANTHER" id="PTHR33281">
    <property type="entry name" value="UPF0187 PROTEIN YNEE"/>
    <property type="match status" value="1"/>
</dbReference>
<evidence type="ECO:0000256" key="4">
    <source>
        <dbReference type="ARBA" id="ARBA00022692"/>
    </source>
</evidence>
<name>A0A2V0PMS6_9CHLO</name>
<proteinExistence type="predicted"/>
<dbReference type="AlphaFoldDB" id="A0A2V0PMS6"/>
<keyword evidence="3" id="KW-1003">Cell membrane</keyword>
<evidence type="ECO:0000256" key="6">
    <source>
        <dbReference type="ARBA" id="ARBA00023065"/>
    </source>
</evidence>
<keyword evidence="10" id="KW-1185">Reference proteome</keyword>
<dbReference type="EMBL" id="BDRX01000149">
    <property type="protein sequence ID" value="GBF99200.1"/>
    <property type="molecule type" value="Genomic_DNA"/>
</dbReference>
<sequence length="443" mass="48199">MALAAARPALCAGPSQLRRAGQPAAQAARPLLPLRRARAPLRVQASKANPYAHMNVDDAIKEQTRKTARTVFDFERWEAHRCSGRYFRHILGVFNSRIIFGLLRPLMLVILTATAVVMWESLRQAGVLPPVVPSVQLAWSKELFGLTSFALSLLLVFHTNAGYERWDGARKIWGLMLNRSRDIARQGLTYIPRDQPHLRAMLCRWVPAFSRTLMCHLRQDSDFGAHLKGVLYPHEIEAVLSSTHRPNYVLQVISEIVKSARLPLAARVKMDQNITTFHDDLGGCERILKTPIPLSYTRHTGRFLMIWLLLLPFTLVGGCGVTTIPLCATIGFLLMGIDEIGVAIEEPFSILPLEAIANSALVNIRELEAAHQADPEPDFSAAEDHHTRTALDLVSATATAGTAQRAAAAAATAASAAAVAAAAAAAAAAGAPRSWPSSPAFAN</sequence>
<evidence type="ECO:0000256" key="5">
    <source>
        <dbReference type="ARBA" id="ARBA00022989"/>
    </source>
</evidence>
<keyword evidence="7 8" id="KW-0472">Membrane</keyword>
<dbReference type="Proteomes" id="UP000247498">
    <property type="component" value="Unassembled WGS sequence"/>
</dbReference>
<dbReference type="GO" id="GO:0005886">
    <property type="term" value="C:plasma membrane"/>
    <property type="evidence" value="ECO:0007669"/>
    <property type="project" value="UniProtKB-SubCell"/>
</dbReference>
<evidence type="ECO:0000313" key="10">
    <source>
        <dbReference type="Proteomes" id="UP000247498"/>
    </source>
</evidence>
<dbReference type="FunCoup" id="A0A2V0PMS6">
    <property type="interactions" value="110"/>
</dbReference>
<dbReference type="InParanoid" id="A0A2V0PMS6"/>
<evidence type="ECO:0000256" key="2">
    <source>
        <dbReference type="ARBA" id="ARBA00022448"/>
    </source>
</evidence>
<keyword evidence="6" id="KW-0406">Ion transport</keyword>
<feature type="transmembrane region" description="Helical" evidence="8">
    <location>
        <begin position="98"/>
        <end position="119"/>
    </location>
</feature>
<dbReference type="InterPro" id="IPR044669">
    <property type="entry name" value="YneE/VCCN1/2-like"/>
</dbReference>
<organism evidence="9 10">
    <name type="scientific">Raphidocelis subcapitata</name>
    <dbReference type="NCBI Taxonomy" id="307507"/>
    <lineage>
        <taxon>Eukaryota</taxon>
        <taxon>Viridiplantae</taxon>
        <taxon>Chlorophyta</taxon>
        <taxon>core chlorophytes</taxon>
        <taxon>Chlorophyceae</taxon>
        <taxon>CS clade</taxon>
        <taxon>Sphaeropleales</taxon>
        <taxon>Selenastraceae</taxon>
        <taxon>Raphidocelis</taxon>
    </lineage>
</organism>
<accession>A0A2V0PMS6</accession>
<dbReference type="Pfam" id="PF25539">
    <property type="entry name" value="Bestrophin_2"/>
    <property type="match status" value="1"/>
</dbReference>
<evidence type="ECO:0000256" key="1">
    <source>
        <dbReference type="ARBA" id="ARBA00004651"/>
    </source>
</evidence>
<evidence type="ECO:0000256" key="7">
    <source>
        <dbReference type="ARBA" id="ARBA00023136"/>
    </source>
</evidence>
<feature type="transmembrane region" description="Helical" evidence="8">
    <location>
        <begin position="304"/>
        <end position="337"/>
    </location>
</feature>
<evidence type="ECO:0000256" key="8">
    <source>
        <dbReference type="SAM" id="Phobius"/>
    </source>
</evidence>
<feature type="transmembrane region" description="Helical" evidence="8">
    <location>
        <begin position="143"/>
        <end position="163"/>
    </location>
</feature>
<gene>
    <name evidence="9" type="ORF">Rsub_12459</name>
</gene>
<dbReference type="OrthoDB" id="1368at2759"/>
<keyword evidence="4 8" id="KW-0812">Transmembrane</keyword>